<evidence type="ECO:0000313" key="2">
    <source>
        <dbReference type="Proteomes" id="UP000183162"/>
    </source>
</evidence>
<dbReference type="RefSeq" id="WP_142351017.1">
    <property type="nucleotide sequence ID" value="NZ_FNGX01000011.1"/>
</dbReference>
<organism evidence="1 2">
    <name type="scientific">Streptococcus equinus</name>
    <name type="common">Streptococcus bovis</name>
    <dbReference type="NCBI Taxonomy" id="1335"/>
    <lineage>
        <taxon>Bacteria</taxon>
        <taxon>Bacillati</taxon>
        <taxon>Bacillota</taxon>
        <taxon>Bacilli</taxon>
        <taxon>Lactobacillales</taxon>
        <taxon>Streptococcaceae</taxon>
        <taxon>Streptococcus</taxon>
    </lineage>
</organism>
<dbReference type="AlphaFoldDB" id="A0A1G9PBN8"/>
<dbReference type="EMBL" id="FNGX01000011">
    <property type="protein sequence ID" value="SDL96282.1"/>
    <property type="molecule type" value="Genomic_DNA"/>
</dbReference>
<dbReference type="NCBIfam" id="TIGR01847">
    <property type="entry name" value="bacteriocin_sig"/>
    <property type="match status" value="1"/>
</dbReference>
<proteinExistence type="predicted"/>
<gene>
    <name evidence="1" type="ORF">SAMN05216400_0008</name>
</gene>
<evidence type="ECO:0000313" key="1">
    <source>
        <dbReference type="EMBL" id="SDL96282.1"/>
    </source>
</evidence>
<dbReference type="InterPro" id="IPR019493">
    <property type="entry name" value="Bacteriocin_IIb_lactacin-rel"/>
</dbReference>
<accession>A0A1G9PBN8</accession>
<name>A0A1G9PBN8_STREI</name>
<dbReference type="InterPro" id="IPR010133">
    <property type="entry name" value="Bacteriocin_signal_seq"/>
</dbReference>
<sequence>MNNVEVLTDEELQAVVGGGMRQNIMDGIAIGSIFGGVKGAIAGGVIGWAITPTVVH</sequence>
<dbReference type="GO" id="GO:0042742">
    <property type="term" value="P:defense response to bacterium"/>
    <property type="evidence" value="ECO:0007669"/>
    <property type="project" value="InterPro"/>
</dbReference>
<reference evidence="1 2" key="1">
    <citation type="submission" date="2016-10" db="EMBL/GenBank/DDBJ databases">
        <authorList>
            <person name="de Groot N.N."/>
        </authorList>
    </citation>
    <scope>NUCLEOTIDE SEQUENCE [LARGE SCALE GENOMIC DNA]</scope>
    <source>
        <strain evidence="1 2">Sb09</strain>
    </source>
</reference>
<dbReference type="Proteomes" id="UP000183162">
    <property type="component" value="Unassembled WGS sequence"/>
</dbReference>
<dbReference type="Pfam" id="PF10439">
    <property type="entry name" value="Bacteriocin_IIc"/>
    <property type="match status" value="1"/>
</dbReference>
<protein>
    <submittedName>
        <fullName evidence="1">Bacteriocin-type signal sequence-containing protein</fullName>
    </submittedName>
</protein>